<protein>
    <submittedName>
        <fullName evidence="1">Uncharacterized protein</fullName>
    </submittedName>
</protein>
<keyword evidence="2" id="KW-1185">Reference proteome</keyword>
<reference evidence="1 2" key="1">
    <citation type="submission" date="2014-10" db="EMBL/GenBank/DDBJ databases">
        <title>Draft genome of the hookworm Ancylostoma caninum.</title>
        <authorList>
            <person name="Mitreva M."/>
        </authorList>
    </citation>
    <scope>NUCLEOTIDE SEQUENCE [LARGE SCALE GENOMIC DNA]</scope>
    <source>
        <strain evidence="1 2">Baltimore</strain>
    </source>
</reference>
<dbReference type="OrthoDB" id="10492932at2759"/>
<accession>A0A368EXX6</accession>
<evidence type="ECO:0000313" key="1">
    <source>
        <dbReference type="EMBL" id="RCN24641.1"/>
    </source>
</evidence>
<dbReference type="EMBL" id="JOJR01017969">
    <property type="protein sequence ID" value="RCN24641.1"/>
    <property type="molecule type" value="Genomic_DNA"/>
</dbReference>
<dbReference type="AlphaFoldDB" id="A0A368EXX6"/>
<name>A0A368EXX6_ANCCA</name>
<sequence length="122" mass="13413">MEHDQMMFVKEQYSQGASLSDGETTSSAKEENPLCCSCQSSVKTDLFPSLDGMICKDCVAAQVLHQIRLNQFPIQIPVVTSGDNSPLDLLHAILPVPLISTLIRVRITTVFVCLCVKNAKFL</sequence>
<dbReference type="Proteomes" id="UP000252519">
    <property type="component" value="Unassembled WGS sequence"/>
</dbReference>
<organism evidence="1 2">
    <name type="scientific">Ancylostoma caninum</name>
    <name type="common">Dog hookworm</name>
    <dbReference type="NCBI Taxonomy" id="29170"/>
    <lineage>
        <taxon>Eukaryota</taxon>
        <taxon>Metazoa</taxon>
        <taxon>Ecdysozoa</taxon>
        <taxon>Nematoda</taxon>
        <taxon>Chromadorea</taxon>
        <taxon>Rhabditida</taxon>
        <taxon>Rhabditina</taxon>
        <taxon>Rhabditomorpha</taxon>
        <taxon>Strongyloidea</taxon>
        <taxon>Ancylostomatidae</taxon>
        <taxon>Ancylostomatinae</taxon>
        <taxon>Ancylostoma</taxon>
    </lineage>
</organism>
<gene>
    <name evidence="1" type="ORF">ANCCAN_29659</name>
</gene>
<proteinExistence type="predicted"/>
<evidence type="ECO:0000313" key="2">
    <source>
        <dbReference type="Proteomes" id="UP000252519"/>
    </source>
</evidence>
<comment type="caution">
    <text evidence="1">The sequence shown here is derived from an EMBL/GenBank/DDBJ whole genome shotgun (WGS) entry which is preliminary data.</text>
</comment>